<keyword evidence="1" id="KW-0378">Hydrolase</keyword>
<dbReference type="GO" id="GO:0016787">
    <property type="term" value="F:hydrolase activity"/>
    <property type="evidence" value="ECO:0007669"/>
    <property type="project" value="UniProtKB-KW"/>
</dbReference>
<organism evidence="1 2">
    <name type="scientific">Leucobacter exalbidus</name>
    <dbReference type="NCBI Taxonomy" id="662960"/>
    <lineage>
        <taxon>Bacteria</taxon>
        <taxon>Bacillati</taxon>
        <taxon>Actinomycetota</taxon>
        <taxon>Actinomycetes</taxon>
        <taxon>Micrococcales</taxon>
        <taxon>Microbacteriaceae</taxon>
        <taxon>Leucobacter</taxon>
    </lineage>
</organism>
<dbReference type="Proteomes" id="UP000675163">
    <property type="component" value="Unassembled WGS sequence"/>
</dbReference>
<accession>A0A940T3W9</accession>
<reference evidence="1" key="1">
    <citation type="submission" date="2021-02" db="EMBL/GenBank/DDBJ databases">
        <title>Sequencing the genomes of 1000 actinobacteria strains.</title>
        <authorList>
            <person name="Klenk H.-P."/>
        </authorList>
    </citation>
    <scope>NUCLEOTIDE SEQUENCE</scope>
    <source>
        <strain evidence="1">DSM 22850</strain>
    </source>
</reference>
<dbReference type="SUPFAM" id="SSF109604">
    <property type="entry name" value="HD-domain/PDEase-like"/>
    <property type="match status" value="1"/>
</dbReference>
<sequence>MTNAAQLTPTEAIALAARAEAIATILHRGQADRNGDDYIEHPRRVAARFDPETDPLAHAAAWLHDTIEDCEVLPEDLRDAKIPHPVIDAVLFLTRRPGLADDDYYRAIRRDPIALRVKLADIDDNTDPVRTAQLDEATRERLARKYAHAREVLLG</sequence>
<dbReference type="Gene3D" id="1.10.3210.10">
    <property type="entry name" value="Hypothetical protein af1432"/>
    <property type="match status" value="1"/>
</dbReference>
<protein>
    <submittedName>
        <fullName evidence="1">(P)ppGpp synthase/HD superfamily hydrolase</fullName>
    </submittedName>
</protein>
<evidence type="ECO:0000313" key="1">
    <source>
        <dbReference type="EMBL" id="MBP1326612.1"/>
    </source>
</evidence>
<keyword evidence="2" id="KW-1185">Reference proteome</keyword>
<dbReference type="RefSeq" id="WP_209705491.1">
    <property type="nucleotide sequence ID" value="NZ_JAFIDA010000001.1"/>
</dbReference>
<dbReference type="AlphaFoldDB" id="A0A940T3W9"/>
<proteinExistence type="predicted"/>
<dbReference type="EMBL" id="JAFIDA010000001">
    <property type="protein sequence ID" value="MBP1326612.1"/>
    <property type="molecule type" value="Genomic_DNA"/>
</dbReference>
<comment type="caution">
    <text evidence="1">The sequence shown here is derived from an EMBL/GenBank/DDBJ whole genome shotgun (WGS) entry which is preliminary data.</text>
</comment>
<gene>
    <name evidence="1" type="ORF">JOF28_001844</name>
</gene>
<evidence type="ECO:0000313" key="2">
    <source>
        <dbReference type="Proteomes" id="UP000675163"/>
    </source>
</evidence>
<name>A0A940T3W9_9MICO</name>